<name>A0A1G5BG87_9FIRM</name>
<accession>A0A1G5BG87</accession>
<gene>
    <name evidence="1" type="ORF">SAMN02910451_00710</name>
</gene>
<protein>
    <submittedName>
        <fullName evidence="1">Uncharacterized protein</fullName>
    </submittedName>
</protein>
<dbReference type="EMBL" id="FMUR01000004">
    <property type="protein sequence ID" value="SCX88980.1"/>
    <property type="molecule type" value="Genomic_DNA"/>
</dbReference>
<keyword evidence="2" id="KW-1185">Reference proteome</keyword>
<evidence type="ECO:0000313" key="2">
    <source>
        <dbReference type="Proteomes" id="UP000183047"/>
    </source>
</evidence>
<organism evidence="1 2">
    <name type="scientific">Butyrivibrio hungatei</name>
    <dbReference type="NCBI Taxonomy" id="185008"/>
    <lineage>
        <taxon>Bacteria</taxon>
        <taxon>Bacillati</taxon>
        <taxon>Bacillota</taxon>
        <taxon>Clostridia</taxon>
        <taxon>Lachnospirales</taxon>
        <taxon>Lachnospiraceae</taxon>
        <taxon>Butyrivibrio</taxon>
    </lineage>
</organism>
<reference evidence="2" key="1">
    <citation type="submission" date="2016-10" db="EMBL/GenBank/DDBJ databases">
        <authorList>
            <person name="Varghese N."/>
            <person name="Submissions S."/>
        </authorList>
    </citation>
    <scope>NUCLEOTIDE SEQUENCE [LARGE SCALE GENOMIC DNA]</scope>
    <source>
        <strain evidence="2">XBD2006</strain>
    </source>
</reference>
<sequence>MDEYRKHGHKIVTLKRLRAYIKTFRNLFSPIIDSCRKTIRDAAKLIASLIQDSFGTCISSKIRNFVKKIWNKCHKALSHQALVTVFYNSTPFIRSLLSFFEDNNADIMDAFLLPKKTKSSLILC</sequence>
<proteinExistence type="predicted"/>
<evidence type="ECO:0000313" key="1">
    <source>
        <dbReference type="EMBL" id="SCX88980.1"/>
    </source>
</evidence>
<dbReference type="RefSeq" id="WP_143002074.1">
    <property type="nucleotide sequence ID" value="NZ_FMUR01000004.1"/>
</dbReference>
<dbReference type="Proteomes" id="UP000183047">
    <property type="component" value="Unassembled WGS sequence"/>
</dbReference>
<dbReference type="AlphaFoldDB" id="A0A1G5BG87"/>